<evidence type="ECO:0000256" key="1">
    <source>
        <dbReference type="ARBA" id="ARBA00022679"/>
    </source>
</evidence>
<dbReference type="PROSITE" id="PS00380">
    <property type="entry name" value="RHODANESE_1"/>
    <property type="match status" value="1"/>
</dbReference>
<proteinExistence type="predicted"/>
<dbReference type="Proteomes" id="UP001165342">
    <property type="component" value="Unassembled WGS sequence"/>
</dbReference>
<evidence type="ECO:0000313" key="6">
    <source>
        <dbReference type="Proteomes" id="UP001165342"/>
    </source>
</evidence>
<keyword evidence="1 3" id="KW-0808">Transferase</keyword>
<dbReference type="RefSeq" id="WP_249831316.1">
    <property type="nucleotide sequence ID" value="NZ_JAMGBE010000002.1"/>
</dbReference>
<accession>A0ABT0S2M6</accession>
<dbReference type="CDD" id="cd01448">
    <property type="entry name" value="TST_Repeat_1"/>
    <property type="match status" value="1"/>
</dbReference>
<keyword evidence="6" id="KW-1185">Reference proteome</keyword>
<dbReference type="InterPro" id="IPR036873">
    <property type="entry name" value="Rhodanese-like_dom_sf"/>
</dbReference>
<dbReference type="InterPro" id="IPR045078">
    <property type="entry name" value="TST/MPST-like"/>
</dbReference>
<dbReference type="SMART" id="SM00450">
    <property type="entry name" value="RHOD"/>
    <property type="match status" value="2"/>
</dbReference>
<dbReference type="SUPFAM" id="SSF52821">
    <property type="entry name" value="Rhodanese/Cell cycle control phosphatase"/>
    <property type="match status" value="2"/>
</dbReference>
<evidence type="ECO:0000259" key="4">
    <source>
        <dbReference type="PROSITE" id="PS50206"/>
    </source>
</evidence>
<reference evidence="5" key="1">
    <citation type="submission" date="2022-05" db="EMBL/GenBank/DDBJ databases">
        <authorList>
            <person name="Jo J.-H."/>
            <person name="Im W.-T."/>
        </authorList>
    </citation>
    <scope>NUCLEOTIDE SEQUENCE</scope>
    <source>
        <strain evidence="5">SE220</strain>
    </source>
</reference>
<organism evidence="5 6">
    <name type="scientific">Sphingomonas hankyongi</name>
    <dbReference type="NCBI Taxonomy" id="2908209"/>
    <lineage>
        <taxon>Bacteria</taxon>
        <taxon>Pseudomonadati</taxon>
        <taxon>Pseudomonadota</taxon>
        <taxon>Alphaproteobacteria</taxon>
        <taxon>Sphingomonadales</taxon>
        <taxon>Sphingomonadaceae</taxon>
        <taxon>Sphingomonas</taxon>
    </lineage>
</organism>
<dbReference type="Pfam" id="PF00581">
    <property type="entry name" value="Rhodanese"/>
    <property type="match status" value="2"/>
</dbReference>
<evidence type="ECO:0000313" key="5">
    <source>
        <dbReference type="EMBL" id="MCL6729846.1"/>
    </source>
</evidence>
<dbReference type="CDD" id="cd01449">
    <property type="entry name" value="TST_Repeat_2"/>
    <property type="match status" value="1"/>
</dbReference>
<dbReference type="PROSITE" id="PS50206">
    <property type="entry name" value="RHODANESE_3"/>
    <property type="match status" value="2"/>
</dbReference>
<dbReference type="EMBL" id="JAMGBE010000002">
    <property type="protein sequence ID" value="MCL6729846.1"/>
    <property type="molecule type" value="Genomic_DNA"/>
</dbReference>
<dbReference type="PANTHER" id="PTHR11364:SF27">
    <property type="entry name" value="SULFURTRANSFERASE"/>
    <property type="match status" value="1"/>
</dbReference>
<dbReference type="PANTHER" id="PTHR11364">
    <property type="entry name" value="THIOSULFATE SULFERTANSFERASE"/>
    <property type="match status" value="1"/>
</dbReference>
<dbReference type="GO" id="GO:0016784">
    <property type="term" value="F:3-mercaptopyruvate sulfurtransferase activity"/>
    <property type="evidence" value="ECO:0007669"/>
    <property type="project" value="UniProtKB-EC"/>
</dbReference>
<comment type="caution">
    <text evidence="5">The sequence shown here is derived from an EMBL/GenBank/DDBJ whole genome shotgun (WGS) entry which is preliminary data.</text>
</comment>
<dbReference type="NCBIfam" id="NF008557">
    <property type="entry name" value="PRK11493.1"/>
    <property type="match status" value="1"/>
</dbReference>
<name>A0ABT0S2M6_9SPHN</name>
<feature type="domain" description="Rhodanese" evidence="4">
    <location>
        <begin position="15"/>
        <end position="132"/>
    </location>
</feature>
<dbReference type="InterPro" id="IPR001307">
    <property type="entry name" value="Thiosulphate_STrfase_CS"/>
</dbReference>
<gene>
    <name evidence="5" type="primary">sseA</name>
    <name evidence="5" type="ORF">LZ538_07220</name>
</gene>
<dbReference type="InterPro" id="IPR001763">
    <property type="entry name" value="Rhodanese-like_dom"/>
</dbReference>
<dbReference type="Gene3D" id="3.40.250.10">
    <property type="entry name" value="Rhodanese-like domain"/>
    <property type="match status" value="2"/>
</dbReference>
<feature type="domain" description="Rhodanese" evidence="4">
    <location>
        <begin position="159"/>
        <end position="273"/>
    </location>
</feature>
<evidence type="ECO:0000256" key="3">
    <source>
        <dbReference type="RuleBase" id="RU000507"/>
    </source>
</evidence>
<keyword evidence="2" id="KW-0677">Repeat</keyword>
<sequence length="277" mass="30148">MDSLVTTQWLAQHLGDPDLVIVDSSWHMPATGRTGREEYLARHIPGARFLDIDEVSDRSQSAPHMLPSAEDFVAAMEGLGVGSDDRIVVYDNSPTRNAARGWFMLRHFGAEKVAILDGGFGQWLAEGRPTESGDPPPRGAHFERKVREGEVVTKEDVLSSGSLRLLDARGRGRFEGTEGDPRPGVAAGHIPGSRNLPFAELYREDGRFKSVDELRRLFDEAGIDPEQPFTATCGSGVTANSLIFAAHLLGNDRVRLYDGSWSEWGADPATPKATGPA</sequence>
<dbReference type="PROSITE" id="PS00683">
    <property type="entry name" value="RHODANESE_2"/>
    <property type="match status" value="1"/>
</dbReference>
<evidence type="ECO:0000256" key="2">
    <source>
        <dbReference type="ARBA" id="ARBA00022737"/>
    </source>
</evidence>
<protein>
    <recommendedName>
        <fullName evidence="3">Sulfurtransferase</fullName>
    </recommendedName>
</protein>